<keyword evidence="3" id="KW-1185">Reference proteome</keyword>
<proteinExistence type="predicted"/>
<evidence type="ECO:0008006" key="4">
    <source>
        <dbReference type="Google" id="ProtNLM"/>
    </source>
</evidence>
<reference evidence="2 3" key="1">
    <citation type="submission" date="2022-03" db="EMBL/GenBank/DDBJ databases">
        <title>Streptomyces yunnanensis P86,complete genome.</title>
        <authorList>
            <person name="Chen S."/>
            <person name="Zhang Q."/>
        </authorList>
    </citation>
    <scope>NUCLEOTIDE SEQUENCE [LARGE SCALE GENOMIC DNA]</scope>
    <source>
        <strain evidence="2 3">P86</strain>
    </source>
</reference>
<name>A0ABY8A9P5_9ACTN</name>
<evidence type="ECO:0000313" key="2">
    <source>
        <dbReference type="EMBL" id="WEB41508.1"/>
    </source>
</evidence>
<evidence type="ECO:0000256" key="1">
    <source>
        <dbReference type="SAM" id="MobiDB-lite"/>
    </source>
</evidence>
<protein>
    <recommendedName>
        <fullName evidence="4">Hydrophobic W protein</fullName>
    </recommendedName>
</protein>
<dbReference type="Proteomes" id="UP001218629">
    <property type="component" value="Chromosome"/>
</dbReference>
<sequence length="342" mass="36621">MAVRAAWLTTRGDSAGGQTREDTRRAPLGMMTPVGEWQTDPGILPGAGGDQTVIGGLRLYRTGPMTCRVLGGRAVVQGTTEQGAYPVLVDNPVPLPVENGDATNPRVDLVVLRVYDDPYDSSGRTEAAVEILQGTPSPRPTPPEVPPCAIPLYEITVPAGTSSGSGGIDWGSALRDRRFPTVAVGGIVPAGTAAGRYAGQYRDNGRALERFNGQSWGSPLEDTGWQPMPLGGSVQNISYAPCHIRRIGNVVYLRGRAEKRPGLAEWIWPDQVIARIPEGLRPYGGSIYTFAAARNRIAQYETCRLEVKSNGELYCMSGKVGQPASDELPKWVSFDGVSYPVA</sequence>
<gene>
    <name evidence="2" type="ORF">MOV08_21040</name>
</gene>
<evidence type="ECO:0000313" key="3">
    <source>
        <dbReference type="Proteomes" id="UP001218629"/>
    </source>
</evidence>
<organism evidence="2 3">
    <name type="scientific">Streptomyces yunnanensis</name>
    <dbReference type="NCBI Taxonomy" id="156453"/>
    <lineage>
        <taxon>Bacteria</taxon>
        <taxon>Bacillati</taxon>
        <taxon>Actinomycetota</taxon>
        <taxon>Actinomycetes</taxon>
        <taxon>Kitasatosporales</taxon>
        <taxon>Streptomycetaceae</taxon>
        <taxon>Streptomyces</taxon>
    </lineage>
</organism>
<accession>A0ABY8A9P5</accession>
<feature type="region of interest" description="Disordered" evidence="1">
    <location>
        <begin position="1"/>
        <end position="24"/>
    </location>
</feature>
<dbReference type="RefSeq" id="WP_275308510.1">
    <property type="nucleotide sequence ID" value="NZ_CP095749.1"/>
</dbReference>
<dbReference type="EMBL" id="CP095749">
    <property type="protein sequence ID" value="WEB41508.1"/>
    <property type="molecule type" value="Genomic_DNA"/>
</dbReference>